<dbReference type="GeneID" id="11506783"/>
<keyword evidence="2" id="KW-1185">Reference proteome</keyword>
<accession>G2QJA9</accession>
<dbReference type="InParanoid" id="G2QJA9"/>
<protein>
    <recommendedName>
        <fullName evidence="3">Protein kinase domain-containing protein</fullName>
    </recommendedName>
</protein>
<evidence type="ECO:0008006" key="3">
    <source>
        <dbReference type="Google" id="ProtNLM"/>
    </source>
</evidence>
<dbReference type="OrthoDB" id="2942798at2759"/>
<name>G2QJA9_THET4</name>
<evidence type="ECO:0000313" key="2">
    <source>
        <dbReference type="Proteomes" id="UP000007322"/>
    </source>
</evidence>
<dbReference type="InterPro" id="IPR052396">
    <property type="entry name" value="Meiotic_Drive_Suppr_Kinase"/>
</dbReference>
<gene>
    <name evidence="1" type="ORF">MYCTH_2308126</name>
</gene>
<dbReference type="AlphaFoldDB" id="G2QJA9"/>
<organism evidence="1 2">
    <name type="scientific">Thermothelomyces thermophilus (strain ATCC 42464 / BCRC 31852 / DSM 1799)</name>
    <name type="common">Sporotrichum thermophile</name>
    <dbReference type="NCBI Taxonomy" id="573729"/>
    <lineage>
        <taxon>Eukaryota</taxon>
        <taxon>Fungi</taxon>
        <taxon>Dikarya</taxon>
        <taxon>Ascomycota</taxon>
        <taxon>Pezizomycotina</taxon>
        <taxon>Sordariomycetes</taxon>
        <taxon>Sordariomycetidae</taxon>
        <taxon>Sordariales</taxon>
        <taxon>Chaetomiaceae</taxon>
        <taxon>Thermothelomyces</taxon>
    </lineage>
</organism>
<evidence type="ECO:0000313" key="1">
    <source>
        <dbReference type="EMBL" id="AEO59666.1"/>
    </source>
</evidence>
<dbReference type="PANTHER" id="PTHR37171">
    <property type="entry name" value="SERINE/THREONINE-PROTEIN KINASE YRZF-RELATED"/>
    <property type="match status" value="1"/>
</dbReference>
<dbReference type="OMA" id="QFYLPGR"/>
<dbReference type="InterPro" id="IPR011009">
    <property type="entry name" value="Kinase-like_dom_sf"/>
</dbReference>
<sequence length="276" mass="31658">MSADNIKPSAGSMVDYDVELPKFYRNPNEPEHYRLSKAGIEACKSKKPAVPPWLISFRFRTRYISAFATQFDSDRPHILDLQICPSRVARFFGACVNLLPTFAQSWIRAMMPEWFLPSRVILKAQKRYESGEANEELFDTETRAYDRLKPLQGTVIPKCYGLARYNGLRAMILERLGGVSLASPQGATLTLEEISALMQPCHRAMHAYGVHHSDPQPSNYQLVDGRLMALDLEYVEWDLPDEKNILFMRTNIYDLSIRYLGMQKYYHRGEGLLEPA</sequence>
<dbReference type="KEGG" id="mtm:MYCTH_2308126"/>
<dbReference type="PANTHER" id="PTHR37171:SF1">
    <property type="entry name" value="SERINE_THREONINE-PROTEIN KINASE YRZF-RELATED"/>
    <property type="match status" value="1"/>
</dbReference>
<dbReference type="RefSeq" id="XP_003664911.1">
    <property type="nucleotide sequence ID" value="XM_003664863.1"/>
</dbReference>
<reference evidence="1 2" key="1">
    <citation type="journal article" date="2011" name="Nat. Biotechnol.">
        <title>Comparative genomic analysis of the thermophilic biomass-degrading fungi Myceliophthora thermophila and Thielavia terrestris.</title>
        <authorList>
            <person name="Berka R.M."/>
            <person name="Grigoriev I.V."/>
            <person name="Otillar R."/>
            <person name="Salamov A."/>
            <person name="Grimwood J."/>
            <person name="Reid I."/>
            <person name="Ishmael N."/>
            <person name="John T."/>
            <person name="Darmond C."/>
            <person name="Moisan M.-C."/>
            <person name="Henrissat B."/>
            <person name="Coutinho P.M."/>
            <person name="Lombard V."/>
            <person name="Natvig D.O."/>
            <person name="Lindquist E."/>
            <person name="Schmutz J."/>
            <person name="Lucas S."/>
            <person name="Harris P."/>
            <person name="Powlowski J."/>
            <person name="Bellemare A."/>
            <person name="Taylor D."/>
            <person name="Butler G."/>
            <person name="de Vries R.P."/>
            <person name="Allijn I.E."/>
            <person name="van den Brink J."/>
            <person name="Ushinsky S."/>
            <person name="Storms R."/>
            <person name="Powell A.J."/>
            <person name="Paulsen I.T."/>
            <person name="Elbourne L.D.H."/>
            <person name="Baker S.E."/>
            <person name="Magnuson J."/>
            <person name="LaBoissiere S."/>
            <person name="Clutterbuck A.J."/>
            <person name="Martinez D."/>
            <person name="Wogulis M."/>
            <person name="de Leon A.L."/>
            <person name="Rey M.W."/>
            <person name="Tsang A."/>
        </authorList>
    </citation>
    <scope>NUCLEOTIDE SEQUENCE [LARGE SCALE GENOMIC DNA]</scope>
    <source>
        <strain evidence="2">ATCC 42464 / BCRC 31852 / DSM 1799</strain>
    </source>
</reference>
<dbReference type="SUPFAM" id="SSF56112">
    <property type="entry name" value="Protein kinase-like (PK-like)"/>
    <property type="match status" value="1"/>
</dbReference>
<dbReference type="Proteomes" id="UP000007322">
    <property type="component" value="Chromosome 5"/>
</dbReference>
<dbReference type="VEuPathDB" id="FungiDB:MYCTH_2308126"/>
<dbReference type="HOGENOM" id="CLU_069414_3_1_1"/>
<dbReference type="EMBL" id="CP003006">
    <property type="protein sequence ID" value="AEO59666.1"/>
    <property type="molecule type" value="Genomic_DNA"/>
</dbReference>
<proteinExistence type="predicted"/>
<dbReference type="eggNOG" id="ENOG502SY0D">
    <property type="taxonomic scope" value="Eukaryota"/>
</dbReference>